<reference evidence="17" key="1">
    <citation type="submission" date="2021-07" db="EMBL/GenBank/DDBJ databases">
        <authorList>
            <person name="Durling M."/>
        </authorList>
    </citation>
    <scope>NUCLEOTIDE SEQUENCE</scope>
</reference>
<dbReference type="PANTHER" id="PTHR31736">
    <property type="match status" value="1"/>
</dbReference>
<organism evidence="17 18">
    <name type="scientific">Hymenoscyphus albidus</name>
    <dbReference type="NCBI Taxonomy" id="595503"/>
    <lineage>
        <taxon>Eukaryota</taxon>
        <taxon>Fungi</taxon>
        <taxon>Dikarya</taxon>
        <taxon>Ascomycota</taxon>
        <taxon>Pezizomycotina</taxon>
        <taxon>Leotiomycetes</taxon>
        <taxon>Helotiales</taxon>
        <taxon>Helotiaceae</taxon>
        <taxon>Hymenoscyphus</taxon>
    </lineage>
</organism>
<dbReference type="PANTHER" id="PTHR31736:SF12">
    <property type="entry name" value="EXO-POLYGALACTURONASE, PUTATIVE-RELATED"/>
    <property type="match status" value="1"/>
</dbReference>
<dbReference type="AlphaFoldDB" id="A0A9N9LX17"/>
<comment type="subcellular location">
    <subcellularLocation>
        <location evidence="1">Secreted</location>
    </subcellularLocation>
</comment>
<keyword evidence="4 16" id="KW-0732">Signal</keyword>
<dbReference type="Proteomes" id="UP000701801">
    <property type="component" value="Unassembled WGS sequence"/>
</dbReference>
<evidence type="ECO:0000256" key="16">
    <source>
        <dbReference type="SAM" id="SignalP"/>
    </source>
</evidence>
<evidence type="ECO:0000256" key="12">
    <source>
        <dbReference type="ARBA" id="ARBA00037312"/>
    </source>
</evidence>
<evidence type="ECO:0000256" key="5">
    <source>
        <dbReference type="ARBA" id="ARBA00022801"/>
    </source>
</evidence>
<evidence type="ECO:0000313" key="18">
    <source>
        <dbReference type="Proteomes" id="UP000701801"/>
    </source>
</evidence>
<evidence type="ECO:0000256" key="9">
    <source>
        <dbReference type="ARBA" id="ARBA00023295"/>
    </source>
</evidence>
<dbReference type="GO" id="GO:0047911">
    <property type="term" value="F:galacturan 1,4-alpha-galacturonidase activity"/>
    <property type="evidence" value="ECO:0007669"/>
    <property type="project" value="UniProtKB-EC"/>
</dbReference>
<proteinExistence type="inferred from homology"/>
<dbReference type="EMBL" id="CAJVRM010000351">
    <property type="protein sequence ID" value="CAG8980019.1"/>
    <property type="molecule type" value="Genomic_DNA"/>
</dbReference>
<evidence type="ECO:0000256" key="8">
    <source>
        <dbReference type="ARBA" id="ARBA00023277"/>
    </source>
</evidence>
<gene>
    <name evidence="17" type="ORF">HYALB_00005193</name>
</gene>
<comment type="similarity">
    <text evidence="2 15">Belongs to the glycosyl hydrolase 28 family.</text>
</comment>
<dbReference type="OrthoDB" id="187139at2759"/>
<dbReference type="InterPro" id="IPR012334">
    <property type="entry name" value="Pectin_lyas_fold"/>
</dbReference>
<evidence type="ECO:0000256" key="10">
    <source>
        <dbReference type="ARBA" id="ARBA00023316"/>
    </source>
</evidence>
<dbReference type="GO" id="GO:0071555">
    <property type="term" value="P:cell wall organization"/>
    <property type="evidence" value="ECO:0007669"/>
    <property type="project" value="UniProtKB-KW"/>
</dbReference>
<evidence type="ECO:0000313" key="17">
    <source>
        <dbReference type="EMBL" id="CAG8980019.1"/>
    </source>
</evidence>
<feature type="chain" id="PRO_5040214487" description="galacturonan 1,4-alpha-galacturonidase" evidence="16">
    <location>
        <begin position="21"/>
        <end position="291"/>
    </location>
</feature>
<accession>A0A9N9LX17</accession>
<keyword evidence="11" id="KW-0624">Polysaccharide degradation</keyword>
<comment type="catalytic activity">
    <reaction evidence="14">
        <text>[(1-&gt;4)-alpha-D-galacturonosyl](n) + H2O = alpha-D-galacturonate + [(1-&gt;4)-alpha-D-galacturonosyl](n-1)</text>
        <dbReference type="Rhea" id="RHEA:14117"/>
        <dbReference type="Rhea" id="RHEA-COMP:14570"/>
        <dbReference type="Rhea" id="RHEA-COMP:14572"/>
        <dbReference type="ChEBI" id="CHEBI:15377"/>
        <dbReference type="ChEBI" id="CHEBI:58658"/>
        <dbReference type="ChEBI" id="CHEBI:140523"/>
        <dbReference type="EC" id="3.2.1.67"/>
    </reaction>
</comment>
<keyword evidence="6" id="KW-1015">Disulfide bond</keyword>
<evidence type="ECO:0000256" key="4">
    <source>
        <dbReference type="ARBA" id="ARBA00022729"/>
    </source>
</evidence>
<keyword evidence="8" id="KW-0119">Carbohydrate metabolism</keyword>
<comment type="function">
    <text evidence="12">Specific in hydrolyzing the terminal glycosidic bond of polygalacturonic acid and oligogalacturonates.</text>
</comment>
<evidence type="ECO:0000256" key="6">
    <source>
        <dbReference type="ARBA" id="ARBA00023157"/>
    </source>
</evidence>
<feature type="signal peptide" evidence="16">
    <location>
        <begin position="1"/>
        <end position="20"/>
    </location>
</feature>
<sequence>MHRLSLLSLAILPFLTQTHAQAQLQNPLPPIKDPQGKTCIVHALRNQTDDAPQILKAFETCNHGGVVDEVYWIATRLNPVVEDVEVRWRGVWVFSDDLDYWRTNSYPITFQNHATNFILTGTRIAINGYGIGGINGNGNAWYNAEEAVTRVGRPMPFNLWNYILKESKKLSLNRLLKTRGEVTNLLFENFLIHGSNAGPSITQNNGNNGSFAGTSKMQISDVTFRNFHRYTQGGKGNQTASVSCSRVHPCYGIAFDDVRLASAPNASEIAPQGRCEYVADKGVVGLAGAGC</sequence>
<dbReference type="GO" id="GO:0005576">
    <property type="term" value="C:extracellular region"/>
    <property type="evidence" value="ECO:0007669"/>
    <property type="project" value="UniProtKB-SubCell"/>
</dbReference>
<evidence type="ECO:0000256" key="11">
    <source>
        <dbReference type="ARBA" id="ARBA00023326"/>
    </source>
</evidence>
<name>A0A9N9LX17_9HELO</name>
<evidence type="ECO:0000256" key="1">
    <source>
        <dbReference type="ARBA" id="ARBA00004613"/>
    </source>
</evidence>
<evidence type="ECO:0000256" key="15">
    <source>
        <dbReference type="RuleBase" id="RU361169"/>
    </source>
</evidence>
<dbReference type="InterPro" id="IPR000743">
    <property type="entry name" value="Glyco_hydro_28"/>
</dbReference>
<dbReference type="SUPFAM" id="SSF51126">
    <property type="entry name" value="Pectin lyase-like"/>
    <property type="match status" value="1"/>
</dbReference>
<dbReference type="GO" id="GO:0004650">
    <property type="term" value="F:polygalacturonase activity"/>
    <property type="evidence" value="ECO:0007669"/>
    <property type="project" value="InterPro"/>
</dbReference>
<dbReference type="Pfam" id="PF00295">
    <property type="entry name" value="Glyco_hydro_28"/>
    <property type="match status" value="1"/>
</dbReference>
<keyword evidence="18" id="KW-1185">Reference proteome</keyword>
<evidence type="ECO:0000256" key="7">
    <source>
        <dbReference type="ARBA" id="ARBA00023180"/>
    </source>
</evidence>
<evidence type="ECO:0000256" key="13">
    <source>
        <dbReference type="ARBA" id="ARBA00038933"/>
    </source>
</evidence>
<keyword evidence="5 15" id="KW-0378">Hydrolase</keyword>
<dbReference type="Gene3D" id="2.160.20.10">
    <property type="entry name" value="Single-stranded right-handed beta-helix, Pectin lyase-like"/>
    <property type="match status" value="2"/>
</dbReference>
<protein>
    <recommendedName>
        <fullName evidence="13">galacturonan 1,4-alpha-galacturonidase</fullName>
        <ecNumber evidence="13">3.2.1.67</ecNumber>
    </recommendedName>
</protein>
<keyword evidence="9 15" id="KW-0326">Glycosidase</keyword>
<evidence type="ECO:0000256" key="2">
    <source>
        <dbReference type="ARBA" id="ARBA00008834"/>
    </source>
</evidence>
<keyword evidence="10" id="KW-0961">Cell wall biogenesis/degradation</keyword>
<keyword evidence="7" id="KW-0325">Glycoprotein</keyword>
<dbReference type="InterPro" id="IPR011050">
    <property type="entry name" value="Pectin_lyase_fold/virulence"/>
</dbReference>
<evidence type="ECO:0000256" key="14">
    <source>
        <dbReference type="ARBA" id="ARBA00048766"/>
    </source>
</evidence>
<dbReference type="EC" id="3.2.1.67" evidence="13"/>
<dbReference type="GO" id="GO:0000272">
    <property type="term" value="P:polysaccharide catabolic process"/>
    <property type="evidence" value="ECO:0007669"/>
    <property type="project" value="UniProtKB-KW"/>
</dbReference>
<comment type="caution">
    <text evidence="17">The sequence shown here is derived from an EMBL/GenBank/DDBJ whole genome shotgun (WGS) entry which is preliminary data.</text>
</comment>
<keyword evidence="3" id="KW-0964">Secreted</keyword>
<evidence type="ECO:0000256" key="3">
    <source>
        <dbReference type="ARBA" id="ARBA00022525"/>
    </source>
</evidence>